<dbReference type="WBParaSite" id="DME_0000748901-mRNA-1">
    <property type="protein sequence ID" value="DME_0000748901-mRNA-1"/>
    <property type="gene ID" value="DME_0000748901"/>
</dbReference>
<name>A0A0N4UIP8_DRAME</name>
<reference evidence="1 3" key="2">
    <citation type="submission" date="2018-11" db="EMBL/GenBank/DDBJ databases">
        <authorList>
            <consortium name="Pathogen Informatics"/>
        </authorList>
    </citation>
    <scope>NUCLEOTIDE SEQUENCE [LARGE SCALE GENOMIC DNA]</scope>
</reference>
<organism evidence="2 4">
    <name type="scientific">Dracunculus medinensis</name>
    <name type="common">Guinea worm</name>
    <dbReference type="NCBI Taxonomy" id="318479"/>
    <lineage>
        <taxon>Eukaryota</taxon>
        <taxon>Metazoa</taxon>
        <taxon>Ecdysozoa</taxon>
        <taxon>Nematoda</taxon>
        <taxon>Chromadorea</taxon>
        <taxon>Rhabditida</taxon>
        <taxon>Spirurina</taxon>
        <taxon>Dracunculoidea</taxon>
        <taxon>Dracunculidae</taxon>
        <taxon>Dracunculus</taxon>
    </lineage>
</organism>
<accession>A0A0N4UIP8</accession>
<sequence>MHASQGNCSKPIKGKDKDGEVLVVPAWNIRKLMGVAGQVITVHILSKYRVDIACLSELLTKPPPKYDMVIIEEDWNTREDHNAAAMISTR</sequence>
<reference evidence="4" key="1">
    <citation type="submission" date="2017-02" db="UniProtKB">
        <authorList>
            <consortium name="WormBaseParasite"/>
        </authorList>
    </citation>
    <scope>IDENTIFICATION</scope>
</reference>
<keyword evidence="3" id="KW-1185">Reference proteome</keyword>
<protein>
    <submittedName>
        <fullName evidence="4">ERCC4 domain-containing protein</fullName>
    </submittedName>
</protein>
<evidence type="ECO:0000313" key="3">
    <source>
        <dbReference type="Proteomes" id="UP000274756"/>
    </source>
</evidence>
<dbReference type="Proteomes" id="UP000038040">
    <property type="component" value="Unplaced"/>
</dbReference>
<dbReference type="AlphaFoldDB" id="A0A0N4UIP8"/>
<dbReference type="EMBL" id="UYYG01001201">
    <property type="protein sequence ID" value="VDN60101.1"/>
    <property type="molecule type" value="Genomic_DNA"/>
</dbReference>
<evidence type="ECO:0000313" key="2">
    <source>
        <dbReference type="Proteomes" id="UP000038040"/>
    </source>
</evidence>
<proteinExistence type="predicted"/>
<dbReference type="Proteomes" id="UP000274756">
    <property type="component" value="Unassembled WGS sequence"/>
</dbReference>
<gene>
    <name evidence="1" type="ORF">DME_LOCUS10074</name>
</gene>
<evidence type="ECO:0000313" key="1">
    <source>
        <dbReference type="EMBL" id="VDN60101.1"/>
    </source>
</evidence>
<evidence type="ECO:0000313" key="4">
    <source>
        <dbReference type="WBParaSite" id="DME_0000748901-mRNA-1"/>
    </source>
</evidence>